<dbReference type="AlphaFoldDB" id="A0AA41SPE9"/>
<comment type="caution">
    <text evidence="1">The sequence shown here is derived from an EMBL/GenBank/DDBJ whole genome shotgun (WGS) entry which is preliminary data.</text>
</comment>
<gene>
    <name evidence="1" type="ORF">MKW94_026527</name>
</gene>
<organism evidence="1 2">
    <name type="scientific">Papaver nudicaule</name>
    <name type="common">Iceland poppy</name>
    <dbReference type="NCBI Taxonomy" id="74823"/>
    <lineage>
        <taxon>Eukaryota</taxon>
        <taxon>Viridiplantae</taxon>
        <taxon>Streptophyta</taxon>
        <taxon>Embryophyta</taxon>
        <taxon>Tracheophyta</taxon>
        <taxon>Spermatophyta</taxon>
        <taxon>Magnoliopsida</taxon>
        <taxon>Ranunculales</taxon>
        <taxon>Papaveraceae</taxon>
        <taxon>Papaveroideae</taxon>
        <taxon>Papaver</taxon>
    </lineage>
</organism>
<dbReference type="EMBL" id="JAJJMA010180652">
    <property type="protein sequence ID" value="MCL7037568.1"/>
    <property type="molecule type" value="Genomic_DNA"/>
</dbReference>
<keyword evidence="2" id="KW-1185">Reference proteome</keyword>
<proteinExistence type="predicted"/>
<accession>A0AA41SPE9</accession>
<evidence type="ECO:0000313" key="2">
    <source>
        <dbReference type="Proteomes" id="UP001177140"/>
    </source>
</evidence>
<sequence>MQNGSSSDGNVCFSNCDRGSYAECPIEPDDDVPDYDTERAKLETDTEIDFDSSVNLLMNITRVYMFSKKIIGDMGTFHVCKPHMKLDICIHWVESDLPSCKNDQWMREIKRLSFALSTSDENPNIQYSQIGACFTKLTARNSRLKKLLDGLFRMIINPKPFMEKIKSEGRQKSRKHA</sequence>
<name>A0AA41SPE9_PAPNU</name>
<protein>
    <submittedName>
        <fullName evidence="1">Uncharacterized protein</fullName>
    </submittedName>
</protein>
<evidence type="ECO:0000313" key="1">
    <source>
        <dbReference type="EMBL" id="MCL7037568.1"/>
    </source>
</evidence>
<reference evidence="1" key="1">
    <citation type="submission" date="2022-03" db="EMBL/GenBank/DDBJ databases">
        <title>A functionally conserved STORR gene fusion in Papaver species that diverged 16.8 million years ago.</title>
        <authorList>
            <person name="Catania T."/>
        </authorList>
    </citation>
    <scope>NUCLEOTIDE SEQUENCE</scope>
    <source>
        <strain evidence="1">S-191538</strain>
    </source>
</reference>
<dbReference type="Proteomes" id="UP001177140">
    <property type="component" value="Unassembled WGS sequence"/>
</dbReference>